<sequence>MFDHFFCQYPSLRNPEWNGDSPPREAGEILPNLESFALSKHLGHEPLPASMISYLLSYKDAVNDPFQSRTLPKRFDRLTELRVAGSETGIPLFLIHGYDYGNNITSITLRDINAKEEDIVAFVGRLEGVQVFRYFGVEQWLPGDSTESMLLSATSLVEALKPLVKTLKTFCYGTELHGTSGWDIFEDFVSLENLWVSSHNFVGTLEQNTYLEDDALGRLPSSLKRLHIAGYITPLLPRALGTRCFPAEPWGNAESRGGGV</sequence>
<protein>
    <submittedName>
        <fullName evidence="1">Uncharacterized protein</fullName>
    </submittedName>
</protein>
<evidence type="ECO:0000313" key="2">
    <source>
        <dbReference type="Proteomes" id="UP000654918"/>
    </source>
</evidence>
<accession>A0A8H6JSQ8</accession>
<gene>
    <name evidence="1" type="ORF">CPLU01_13270</name>
</gene>
<comment type="caution">
    <text evidence="1">The sequence shown here is derived from an EMBL/GenBank/DDBJ whole genome shotgun (WGS) entry which is preliminary data.</text>
</comment>
<name>A0A8H6JSQ8_9PEZI</name>
<dbReference type="EMBL" id="WIGO01000299">
    <property type="protein sequence ID" value="KAF6818649.1"/>
    <property type="molecule type" value="Genomic_DNA"/>
</dbReference>
<organism evidence="1 2">
    <name type="scientific">Colletotrichum plurivorum</name>
    <dbReference type="NCBI Taxonomy" id="2175906"/>
    <lineage>
        <taxon>Eukaryota</taxon>
        <taxon>Fungi</taxon>
        <taxon>Dikarya</taxon>
        <taxon>Ascomycota</taxon>
        <taxon>Pezizomycotina</taxon>
        <taxon>Sordariomycetes</taxon>
        <taxon>Hypocreomycetidae</taxon>
        <taxon>Glomerellales</taxon>
        <taxon>Glomerellaceae</taxon>
        <taxon>Colletotrichum</taxon>
        <taxon>Colletotrichum orchidearum species complex</taxon>
    </lineage>
</organism>
<keyword evidence="2" id="KW-1185">Reference proteome</keyword>
<reference evidence="1" key="1">
    <citation type="journal article" date="2020" name="Phytopathology">
        <title>Genome Sequence Resources of Colletotrichum truncatum, C. plurivorum, C. musicola, and C. sojae: Four Species Pathogenic to Soybean (Glycine max).</title>
        <authorList>
            <person name="Rogerio F."/>
            <person name="Boufleur T.R."/>
            <person name="Ciampi-Guillardi M."/>
            <person name="Sukno S.A."/>
            <person name="Thon M.R."/>
            <person name="Massola Junior N.S."/>
            <person name="Baroncelli R."/>
        </authorList>
    </citation>
    <scope>NUCLEOTIDE SEQUENCE</scope>
    <source>
        <strain evidence="1">LFN00145</strain>
    </source>
</reference>
<dbReference type="Proteomes" id="UP000654918">
    <property type="component" value="Unassembled WGS sequence"/>
</dbReference>
<evidence type="ECO:0000313" key="1">
    <source>
        <dbReference type="EMBL" id="KAF6818649.1"/>
    </source>
</evidence>
<proteinExistence type="predicted"/>
<dbReference type="AlphaFoldDB" id="A0A8H6JSQ8"/>